<dbReference type="AlphaFoldDB" id="A6XGW9"/>
<dbReference type="Pfam" id="PF01208">
    <property type="entry name" value="URO-D"/>
    <property type="match status" value="1"/>
</dbReference>
<dbReference type="GO" id="GO:0006779">
    <property type="term" value="P:porphyrin-containing compound biosynthetic process"/>
    <property type="evidence" value="ECO:0007669"/>
    <property type="project" value="InterPro"/>
</dbReference>
<reference evidence="2" key="1">
    <citation type="submission" date="2006-06" db="EMBL/GenBank/DDBJ databases">
        <title>The colorless plastid of the green alga Polytomella parva: a repertoire of its functions.</title>
        <authorList>
            <person name="Borza T."/>
            <person name="Rajeswaran A."/>
            <person name="Lee R.W."/>
        </authorList>
    </citation>
    <scope>NUCLEOTIDE SEQUENCE</scope>
    <source>
        <strain evidence="2">SAG 63-3</strain>
    </source>
</reference>
<protein>
    <submittedName>
        <fullName evidence="2">Uroporphyrinogen decarboxylase</fullName>
    </submittedName>
</protein>
<proteinExistence type="evidence at transcript level"/>
<dbReference type="InterPro" id="IPR038071">
    <property type="entry name" value="UROD/MetE-like_sf"/>
</dbReference>
<sequence length="34" mass="3598">HILNLGHGVQPGTPEDAVAHLFEVSKELGFSANL</sequence>
<evidence type="ECO:0000259" key="1">
    <source>
        <dbReference type="Pfam" id="PF01208"/>
    </source>
</evidence>
<feature type="domain" description="Uroporphyrinogen decarboxylase (URO-D)" evidence="1">
    <location>
        <begin position="1"/>
        <end position="27"/>
    </location>
</feature>
<dbReference type="GO" id="GO:0004853">
    <property type="term" value="F:uroporphyrinogen decarboxylase activity"/>
    <property type="evidence" value="ECO:0007669"/>
    <property type="project" value="InterPro"/>
</dbReference>
<dbReference type="EMBL" id="DQ782797">
    <property type="protein sequence ID" value="ABH11037.1"/>
    <property type="molecule type" value="mRNA"/>
</dbReference>
<evidence type="ECO:0000313" key="2">
    <source>
        <dbReference type="EMBL" id="ABH11037.1"/>
    </source>
</evidence>
<organism evidence="2">
    <name type="scientific">Polytomella parva</name>
    <dbReference type="NCBI Taxonomy" id="51329"/>
    <lineage>
        <taxon>Eukaryota</taxon>
        <taxon>Viridiplantae</taxon>
        <taxon>Chlorophyta</taxon>
        <taxon>core chlorophytes</taxon>
        <taxon>Chlorophyceae</taxon>
        <taxon>CS clade</taxon>
        <taxon>Chlamydomonadales</taxon>
        <taxon>Chlamydomonadaceae</taxon>
        <taxon>Polytomella</taxon>
    </lineage>
</organism>
<name>A6XGW9_9CHLO</name>
<accession>A6XGW9</accession>
<feature type="non-terminal residue" evidence="2">
    <location>
        <position position="1"/>
    </location>
</feature>
<dbReference type="Gene3D" id="3.20.20.210">
    <property type="match status" value="1"/>
</dbReference>
<dbReference type="InterPro" id="IPR000257">
    <property type="entry name" value="Uroporphyrinogen_deCOase"/>
</dbReference>